<dbReference type="EMBL" id="JBFALK010000015">
    <property type="protein sequence ID" value="MEV0972218.1"/>
    <property type="molecule type" value="Genomic_DNA"/>
</dbReference>
<evidence type="ECO:0000259" key="7">
    <source>
        <dbReference type="PROSITE" id="PS51012"/>
    </source>
</evidence>
<dbReference type="PROSITE" id="PS51012">
    <property type="entry name" value="ABC_TM2"/>
    <property type="match status" value="1"/>
</dbReference>
<keyword evidence="6" id="KW-0813">Transport</keyword>
<dbReference type="Pfam" id="PF01061">
    <property type="entry name" value="ABC2_membrane"/>
    <property type="match status" value="1"/>
</dbReference>
<dbReference type="RefSeq" id="WP_061254608.1">
    <property type="nucleotide sequence ID" value="NZ_JBFALK010000015.1"/>
</dbReference>
<keyword evidence="9" id="KW-1185">Reference proteome</keyword>
<comment type="subcellular location">
    <subcellularLocation>
        <location evidence="6">Cell membrane</location>
        <topology evidence="6">Multi-pass membrane protein</topology>
    </subcellularLocation>
    <subcellularLocation>
        <location evidence="1">Membrane</location>
        <topology evidence="1">Multi-pass membrane protein</topology>
    </subcellularLocation>
</comment>
<protein>
    <recommendedName>
        <fullName evidence="6">Transport permease protein</fullName>
    </recommendedName>
</protein>
<evidence type="ECO:0000256" key="4">
    <source>
        <dbReference type="ARBA" id="ARBA00023136"/>
    </source>
</evidence>
<dbReference type="InterPro" id="IPR051784">
    <property type="entry name" value="Nod_factor_ABC_transporter"/>
</dbReference>
<organism evidence="8 9">
    <name type="scientific">Microtetraspora glauca</name>
    <dbReference type="NCBI Taxonomy" id="1996"/>
    <lineage>
        <taxon>Bacteria</taxon>
        <taxon>Bacillati</taxon>
        <taxon>Actinomycetota</taxon>
        <taxon>Actinomycetes</taxon>
        <taxon>Streptosporangiales</taxon>
        <taxon>Streptosporangiaceae</taxon>
        <taxon>Microtetraspora</taxon>
    </lineage>
</organism>
<dbReference type="PIRSF" id="PIRSF006648">
    <property type="entry name" value="DrrB"/>
    <property type="match status" value="1"/>
</dbReference>
<dbReference type="PANTHER" id="PTHR43229:SF2">
    <property type="entry name" value="NODULATION PROTEIN J"/>
    <property type="match status" value="1"/>
</dbReference>
<dbReference type="InterPro" id="IPR000412">
    <property type="entry name" value="ABC_2_transport"/>
</dbReference>
<sequence>MAMGTVHPSIAVLERHLTLYRRLWRASVFSSFVLPVLFVISMGMGVGGYIGSVQGVDYLSWIVPGVVASTAFQMAVGESTYSVLGDFKWVRAYHAMRATPVRPDDIVTGHLLYLLFRVTTAVLAFLLVVLFFDALHSPWAVTIPLVCALLTVATAAPVMAFAASIEHDSHFALLFRFVMIPAALFSGVFFPIEQLPALVRPVAYVSPLWHSVELCRSATLGIAPPWPIAAHVGCLLLWALAGTAMAAYRFRRRLED</sequence>
<evidence type="ECO:0000313" key="8">
    <source>
        <dbReference type="EMBL" id="MEV0972218.1"/>
    </source>
</evidence>
<gene>
    <name evidence="8" type="ORF">AB0I59_26770</name>
</gene>
<evidence type="ECO:0000256" key="5">
    <source>
        <dbReference type="ARBA" id="ARBA00023251"/>
    </source>
</evidence>
<accession>A0ABV3GKR1</accession>
<dbReference type="PRINTS" id="PR00164">
    <property type="entry name" value="ABC2TRNSPORT"/>
</dbReference>
<feature type="transmembrane region" description="Helical" evidence="6">
    <location>
        <begin position="111"/>
        <end position="132"/>
    </location>
</feature>
<feature type="domain" description="ABC transmembrane type-2" evidence="7">
    <location>
        <begin position="26"/>
        <end position="253"/>
    </location>
</feature>
<feature type="transmembrane region" description="Helical" evidence="6">
    <location>
        <begin position="173"/>
        <end position="192"/>
    </location>
</feature>
<evidence type="ECO:0000256" key="2">
    <source>
        <dbReference type="ARBA" id="ARBA00022692"/>
    </source>
</evidence>
<dbReference type="InterPro" id="IPR047817">
    <property type="entry name" value="ABC2_TM_bact-type"/>
</dbReference>
<dbReference type="Proteomes" id="UP001551675">
    <property type="component" value="Unassembled WGS sequence"/>
</dbReference>
<dbReference type="InterPro" id="IPR013525">
    <property type="entry name" value="ABC2_TM"/>
</dbReference>
<dbReference type="PANTHER" id="PTHR43229">
    <property type="entry name" value="NODULATION PROTEIN J"/>
    <property type="match status" value="1"/>
</dbReference>
<keyword evidence="5" id="KW-0046">Antibiotic resistance</keyword>
<feature type="transmembrane region" description="Helical" evidence="6">
    <location>
        <begin position="228"/>
        <end position="248"/>
    </location>
</feature>
<keyword evidence="2 6" id="KW-0812">Transmembrane</keyword>
<evidence type="ECO:0000313" key="9">
    <source>
        <dbReference type="Proteomes" id="UP001551675"/>
    </source>
</evidence>
<keyword evidence="6" id="KW-1003">Cell membrane</keyword>
<keyword evidence="4 6" id="KW-0472">Membrane</keyword>
<comment type="similarity">
    <text evidence="6">Belongs to the ABC-2 integral membrane protein family.</text>
</comment>
<proteinExistence type="inferred from homology"/>
<evidence type="ECO:0000256" key="1">
    <source>
        <dbReference type="ARBA" id="ARBA00004141"/>
    </source>
</evidence>
<evidence type="ECO:0000256" key="3">
    <source>
        <dbReference type="ARBA" id="ARBA00022989"/>
    </source>
</evidence>
<keyword evidence="3 6" id="KW-1133">Transmembrane helix</keyword>
<comment type="caution">
    <text evidence="8">The sequence shown here is derived from an EMBL/GenBank/DDBJ whole genome shotgun (WGS) entry which is preliminary data.</text>
</comment>
<name>A0ABV3GKR1_MICGL</name>
<feature type="transmembrane region" description="Helical" evidence="6">
    <location>
        <begin position="23"/>
        <end position="46"/>
    </location>
</feature>
<feature type="transmembrane region" description="Helical" evidence="6">
    <location>
        <begin position="58"/>
        <end position="76"/>
    </location>
</feature>
<reference evidence="8 9" key="1">
    <citation type="submission" date="2024-06" db="EMBL/GenBank/DDBJ databases">
        <title>The Natural Products Discovery Center: Release of the First 8490 Sequenced Strains for Exploring Actinobacteria Biosynthetic Diversity.</title>
        <authorList>
            <person name="Kalkreuter E."/>
            <person name="Kautsar S.A."/>
            <person name="Yang D."/>
            <person name="Bader C.D."/>
            <person name="Teijaro C.N."/>
            <person name="Fluegel L."/>
            <person name="Davis C.M."/>
            <person name="Simpson J.R."/>
            <person name="Lauterbach L."/>
            <person name="Steele A.D."/>
            <person name="Gui C."/>
            <person name="Meng S."/>
            <person name="Li G."/>
            <person name="Viehrig K."/>
            <person name="Ye F."/>
            <person name="Su P."/>
            <person name="Kiefer A.F."/>
            <person name="Nichols A."/>
            <person name="Cepeda A.J."/>
            <person name="Yan W."/>
            <person name="Fan B."/>
            <person name="Jiang Y."/>
            <person name="Adhikari A."/>
            <person name="Zheng C.-J."/>
            <person name="Schuster L."/>
            <person name="Cowan T.M."/>
            <person name="Smanski M.J."/>
            <person name="Chevrette M.G."/>
            <person name="De Carvalho L.P.S."/>
            <person name="Shen B."/>
        </authorList>
    </citation>
    <scope>NUCLEOTIDE SEQUENCE [LARGE SCALE GENOMIC DNA]</scope>
    <source>
        <strain evidence="8 9">NPDC050100</strain>
    </source>
</reference>
<feature type="transmembrane region" description="Helical" evidence="6">
    <location>
        <begin position="138"/>
        <end position="161"/>
    </location>
</feature>
<evidence type="ECO:0000256" key="6">
    <source>
        <dbReference type="RuleBase" id="RU361157"/>
    </source>
</evidence>